<feature type="domain" description="GHMP kinase N-terminal" evidence="9">
    <location>
        <begin position="64"/>
        <end position="147"/>
    </location>
</feature>
<evidence type="ECO:0000259" key="10">
    <source>
        <dbReference type="Pfam" id="PF08544"/>
    </source>
</evidence>
<dbReference type="InterPro" id="IPR013750">
    <property type="entry name" value="GHMP_kinase_C_dom"/>
</dbReference>
<dbReference type="EC" id="2.7.1.39" evidence="7 8"/>
<evidence type="ECO:0000256" key="1">
    <source>
        <dbReference type="ARBA" id="ARBA00022605"/>
    </source>
</evidence>
<evidence type="ECO:0000313" key="12">
    <source>
        <dbReference type="Proteomes" id="UP000078368"/>
    </source>
</evidence>
<dbReference type="PANTHER" id="PTHR20861:SF1">
    <property type="entry name" value="HOMOSERINE KINASE"/>
    <property type="match status" value="1"/>
</dbReference>
<comment type="function">
    <text evidence="7">Catalyzes the ATP-dependent phosphorylation of L-homoserine to L-homoserine phosphate.</text>
</comment>
<dbReference type="SUPFAM" id="SSF55060">
    <property type="entry name" value="GHMP Kinase, C-terminal domain"/>
    <property type="match status" value="1"/>
</dbReference>
<evidence type="ECO:0000256" key="2">
    <source>
        <dbReference type="ARBA" id="ARBA00022679"/>
    </source>
</evidence>
<dbReference type="Gene3D" id="3.30.230.10">
    <property type="match status" value="1"/>
</dbReference>
<dbReference type="Pfam" id="PF08544">
    <property type="entry name" value="GHMP_kinases_C"/>
    <property type="match status" value="1"/>
</dbReference>
<dbReference type="HAMAP" id="MF_00384">
    <property type="entry name" value="Homoser_kinase"/>
    <property type="match status" value="1"/>
</dbReference>
<keyword evidence="2 7" id="KW-0808">Transferase</keyword>
<comment type="similarity">
    <text evidence="7">Belongs to the GHMP kinase family. Homoserine kinase subfamily.</text>
</comment>
<evidence type="ECO:0000256" key="5">
    <source>
        <dbReference type="ARBA" id="ARBA00022777"/>
    </source>
</evidence>
<keyword evidence="5 7" id="KW-0418">Kinase</keyword>
<organism evidence="11 12">
    <name type="scientific">Peptidiphaga gingivicola</name>
    <dbReference type="NCBI Taxonomy" id="2741497"/>
    <lineage>
        <taxon>Bacteria</taxon>
        <taxon>Bacillati</taxon>
        <taxon>Actinomycetota</taxon>
        <taxon>Actinomycetes</taxon>
        <taxon>Actinomycetales</taxon>
        <taxon>Actinomycetaceae</taxon>
        <taxon>Peptidiphaga</taxon>
    </lineage>
</organism>
<reference evidence="11 12" key="1">
    <citation type="submission" date="2016-04" db="EMBL/GenBank/DDBJ databases">
        <title>Peptidophaga gingivicola gen. nov., sp. nov., isolated from human subgingival plaque.</title>
        <authorList>
            <person name="Beall C.J."/>
            <person name="Mokrzan E.M."/>
            <person name="Griffen A.L."/>
            <person name="Leys E.J."/>
        </authorList>
    </citation>
    <scope>NUCLEOTIDE SEQUENCE [LARGE SCALE GENOMIC DNA]</scope>
    <source>
        <strain evidence="11 12">BA112</strain>
    </source>
</reference>
<protein>
    <recommendedName>
        <fullName evidence="7 8">Homoserine kinase</fullName>
        <shortName evidence="7">HK</shortName>
        <shortName evidence="7">HSK</shortName>
        <ecNumber evidence="7 8">2.7.1.39</ecNumber>
    </recommendedName>
</protein>
<name>A0A179B3J2_9ACTO</name>
<dbReference type="NCBIfam" id="TIGR00191">
    <property type="entry name" value="thrB"/>
    <property type="match status" value="1"/>
</dbReference>
<proteinExistence type="inferred from homology"/>
<keyword evidence="6 7" id="KW-0067">ATP-binding</keyword>
<dbReference type="SUPFAM" id="SSF54211">
    <property type="entry name" value="Ribosomal protein S5 domain 2-like"/>
    <property type="match status" value="1"/>
</dbReference>
<evidence type="ECO:0000256" key="7">
    <source>
        <dbReference type="HAMAP-Rule" id="MF_00384"/>
    </source>
</evidence>
<dbReference type="GO" id="GO:0004413">
    <property type="term" value="F:homoserine kinase activity"/>
    <property type="evidence" value="ECO:0007669"/>
    <property type="project" value="UniProtKB-UniRule"/>
</dbReference>
<dbReference type="Proteomes" id="UP000078368">
    <property type="component" value="Unassembled WGS sequence"/>
</dbReference>
<comment type="pathway">
    <text evidence="7">Amino-acid biosynthesis; L-threonine biosynthesis; L-threonine from L-aspartate: step 4/5.</text>
</comment>
<dbReference type="UniPathway" id="UPA00050">
    <property type="reaction ID" value="UER00064"/>
</dbReference>
<evidence type="ECO:0000256" key="8">
    <source>
        <dbReference type="NCBIfam" id="TIGR00191"/>
    </source>
</evidence>
<comment type="caution">
    <text evidence="11">The sequence shown here is derived from an EMBL/GenBank/DDBJ whole genome shotgun (WGS) entry which is preliminary data.</text>
</comment>
<gene>
    <name evidence="7" type="primary">thrB</name>
    <name evidence="11" type="ORF">A4H34_08325</name>
</gene>
<dbReference type="PRINTS" id="PR00958">
    <property type="entry name" value="HOMSERKINASE"/>
</dbReference>
<dbReference type="InterPro" id="IPR006204">
    <property type="entry name" value="GHMP_kinase_N_dom"/>
</dbReference>
<sequence>MHIVRATAGVRVPATSGNLGPGFDCLGLAHNVWDEVHVRLTTGSTRVHILGEGRGALPTDDSHLIVRAMRRGFDAAGLPQAGIELNCRNGIAQGRGLGSSAAAVVAGLMLVRGLVDEPELFDDDAVLRLATEFEGHPDNAAPALHGGAVLSWMTDEGPKAAKIDVAKEIKTTLLVPEAELATEAARSVLPSDVPHGDAAFNASRAAMLVLALQGRPDLLLEATGDRLHQRYRADSMPESAEVLRALREAEWPAVVSGAGPSVLVFDKLDRRTRDLLAARGFRSITAGIGSGAHLIEESR</sequence>
<dbReference type="Pfam" id="PF00288">
    <property type="entry name" value="GHMP_kinases_N"/>
    <property type="match status" value="1"/>
</dbReference>
<keyword evidence="12" id="KW-1185">Reference proteome</keyword>
<keyword evidence="4 7" id="KW-0547">Nucleotide-binding</keyword>
<dbReference type="RefSeq" id="WP_009200102.1">
    <property type="nucleotide sequence ID" value="NZ_LVZK01000002.1"/>
</dbReference>
<keyword evidence="7" id="KW-0963">Cytoplasm</keyword>
<dbReference type="InterPro" id="IPR000870">
    <property type="entry name" value="Homoserine_kinase"/>
</dbReference>
<dbReference type="Gene3D" id="3.30.70.890">
    <property type="entry name" value="GHMP kinase, C-terminal domain"/>
    <property type="match status" value="1"/>
</dbReference>
<dbReference type="InterPro" id="IPR036554">
    <property type="entry name" value="GHMP_kinase_C_sf"/>
</dbReference>
<feature type="domain" description="GHMP kinase C-terminal" evidence="10">
    <location>
        <begin position="210"/>
        <end position="267"/>
    </location>
</feature>
<dbReference type="InterPro" id="IPR014721">
    <property type="entry name" value="Ribsml_uS5_D2-typ_fold_subgr"/>
</dbReference>
<dbReference type="EMBL" id="LVZK01000002">
    <property type="protein sequence ID" value="OAP85594.1"/>
    <property type="molecule type" value="Genomic_DNA"/>
</dbReference>
<dbReference type="PIRSF" id="PIRSF000676">
    <property type="entry name" value="Homoser_kin"/>
    <property type="match status" value="1"/>
</dbReference>
<dbReference type="GO" id="GO:0005737">
    <property type="term" value="C:cytoplasm"/>
    <property type="evidence" value="ECO:0007669"/>
    <property type="project" value="UniProtKB-SubCell"/>
</dbReference>
<evidence type="ECO:0000256" key="4">
    <source>
        <dbReference type="ARBA" id="ARBA00022741"/>
    </source>
</evidence>
<evidence type="ECO:0000313" key="11">
    <source>
        <dbReference type="EMBL" id="OAP85594.1"/>
    </source>
</evidence>
<keyword evidence="3 7" id="KW-0791">Threonine biosynthesis</keyword>
<dbReference type="STRING" id="1823756.A4H34_08325"/>
<comment type="catalytic activity">
    <reaction evidence="7">
        <text>L-homoserine + ATP = O-phospho-L-homoserine + ADP + H(+)</text>
        <dbReference type="Rhea" id="RHEA:13985"/>
        <dbReference type="ChEBI" id="CHEBI:15378"/>
        <dbReference type="ChEBI" id="CHEBI:30616"/>
        <dbReference type="ChEBI" id="CHEBI:57476"/>
        <dbReference type="ChEBI" id="CHEBI:57590"/>
        <dbReference type="ChEBI" id="CHEBI:456216"/>
        <dbReference type="EC" id="2.7.1.39"/>
    </reaction>
</comment>
<dbReference type="OrthoDB" id="9769912at2"/>
<keyword evidence="1 7" id="KW-0028">Amino-acid biosynthesis</keyword>
<dbReference type="PANTHER" id="PTHR20861">
    <property type="entry name" value="HOMOSERINE/4-DIPHOSPHOCYTIDYL-2-C-METHYL-D-ERYTHRITOL KINASE"/>
    <property type="match status" value="1"/>
</dbReference>
<dbReference type="GO" id="GO:0009088">
    <property type="term" value="P:threonine biosynthetic process"/>
    <property type="evidence" value="ECO:0007669"/>
    <property type="project" value="UniProtKB-UniRule"/>
</dbReference>
<comment type="subcellular location">
    <subcellularLocation>
        <location evidence="7">Cytoplasm</location>
    </subcellularLocation>
</comment>
<evidence type="ECO:0000256" key="3">
    <source>
        <dbReference type="ARBA" id="ARBA00022697"/>
    </source>
</evidence>
<dbReference type="InterPro" id="IPR020568">
    <property type="entry name" value="Ribosomal_Su5_D2-typ_SF"/>
</dbReference>
<dbReference type="AlphaFoldDB" id="A0A179B3J2"/>
<evidence type="ECO:0000259" key="9">
    <source>
        <dbReference type="Pfam" id="PF00288"/>
    </source>
</evidence>
<accession>A0A179B3J2</accession>
<evidence type="ECO:0000256" key="6">
    <source>
        <dbReference type="ARBA" id="ARBA00022840"/>
    </source>
</evidence>
<dbReference type="GO" id="GO:0005524">
    <property type="term" value="F:ATP binding"/>
    <property type="evidence" value="ECO:0007669"/>
    <property type="project" value="UniProtKB-UniRule"/>
</dbReference>
<feature type="binding site" evidence="7">
    <location>
        <begin position="92"/>
        <end position="102"/>
    </location>
    <ligand>
        <name>ATP</name>
        <dbReference type="ChEBI" id="CHEBI:30616"/>
    </ligand>
</feature>